<dbReference type="Proteomes" id="UP000252914">
    <property type="component" value="Unassembled WGS sequence"/>
</dbReference>
<keyword evidence="2 6" id="KW-0378">Hydrolase</keyword>
<dbReference type="InterPro" id="IPR050300">
    <property type="entry name" value="GDXG_lipolytic_enzyme"/>
</dbReference>
<evidence type="ECO:0000259" key="5">
    <source>
        <dbReference type="Pfam" id="PF07859"/>
    </source>
</evidence>
<comment type="caution">
    <text evidence="6">The sequence shown here is derived from an EMBL/GenBank/DDBJ whole genome shotgun (WGS) entry which is preliminary data.</text>
</comment>
<proteinExistence type="inferred from homology"/>
<evidence type="ECO:0000313" key="6">
    <source>
        <dbReference type="EMBL" id="RCG20012.1"/>
    </source>
</evidence>
<evidence type="ECO:0000256" key="4">
    <source>
        <dbReference type="SAM" id="MobiDB-lite"/>
    </source>
</evidence>
<dbReference type="InterPro" id="IPR013094">
    <property type="entry name" value="AB_hydrolase_3"/>
</dbReference>
<comment type="similarity">
    <text evidence="1">Belongs to the 'GDXG' lipolytic enzyme family.</text>
</comment>
<dbReference type="AlphaFoldDB" id="A0A367EQL8"/>
<accession>A0A367EQL8</accession>
<feature type="active site" evidence="3">
    <location>
        <position position="145"/>
    </location>
</feature>
<reference evidence="6 7" key="1">
    <citation type="submission" date="2018-06" db="EMBL/GenBank/DDBJ databases">
        <title>Streptomyces reniochalinae sp. nov. and Streptomyces diacarnus sp. nov. from marine sponges.</title>
        <authorList>
            <person name="Li L."/>
        </authorList>
    </citation>
    <scope>NUCLEOTIDE SEQUENCE [LARGE SCALE GENOMIC DNA]</scope>
    <source>
        <strain evidence="6 7">LHW51701</strain>
    </source>
</reference>
<feature type="domain" description="Alpha/beta hydrolase fold-3" evidence="5">
    <location>
        <begin position="66"/>
        <end position="271"/>
    </location>
</feature>
<organism evidence="6 7">
    <name type="scientific">Streptomyces diacarni</name>
    <dbReference type="NCBI Taxonomy" id="2800381"/>
    <lineage>
        <taxon>Bacteria</taxon>
        <taxon>Bacillati</taxon>
        <taxon>Actinomycetota</taxon>
        <taxon>Actinomycetes</taxon>
        <taxon>Kitasatosporales</taxon>
        <taxon>Streptomycetaceae</taxon>
        <taxon>Streptomyces</taxon>
    </lineage>
</organism>
<dbReference type="SUPFAM" id="SSF53474">
    <property type="entry name" value="alpha/beta-Hydrolases"/>
    <property type="match status" value="1"/>
</dbReference>
<dbReference type="Gene3D" id="3.40.50.1820">
    <property type="entry name" value="alpha/beta hydrolase"/>
    <property type="match status" value="1"/>
</dbReference>
<evidence type="ECO:0000256" key="2">
    <source>
        <dbReference type="ARBA" id="ARBA00022801"/>
    </source>
</evidence>
<name>A0A367EQL8_9ACTN</name>
<dbReference type="PROSITE" id="PS01174">
    <property type="entry name" value="LIPASE_GDXG_SER"/>
    <property type="match status" value="1"/>
</dbReference>
<feature type="region of interest" description="Disordered" evidence="4">
    <location>
        <begin position="1"/>
        <end position="32"/>
    </location>
</feature>
<dbReference type="GO" id="GO:0016787">
    <property type="term" value="F:hydrolase activity"/>
    <property type="evidence" value="ECO:0007669"/>
    <property type="project" value="UniProtKB-KW"/>
</dbReference>
<dbReference type="InterPro" id="IPR002168">
    <property type="entry name" value="Lipase_GDXG_HIS_AS"/>
</dbReference>
<evidence type="ECO:0000256" key="1">
    <source>
        <dbReference type="ARBA" id="ARBA00010515"/>
    </source>
</evidence>
<dbReference type="InterPro" id="IPR033140">
    <property type="entry name" value="Lipase_GDXG_put_SER_AS"/>
</dbReference>
<evidence type="ECO:0000256" key="3">
    <source>
        <dbReference type="PROSITE-ProRule" id="PRU10038"/>
    </source>
</evidence>
<dbReference type="InterPro" id="IPR029058">
    <property type="entry name" value="AB_hydrolase_fold"/>
</dbReference>
<dbReference type="EMBL" id="QOIN01000048">
    <property type="protein sequence ID" value="RCG20012.1"/>
    <property type="molecule type" value="Genomic_DNA"/>
</dbReference>
<dbReference type="Pfam" id="PF07859">
    <property type="entry name" value="Abhydrolase_3"/>
    <property type="match status" value="1"/>
</dbReference>
<dbReference type="PROSITE" id="PS01173">
    <property type="entry name" value="LIPASE_GDXG_HIS"/>
    <property type="match status" value="1"/>
</dbReference>
<keyword evidence="7" id="KW-1185">Reference proteome</keyword>
<dbReference type="PANTHER" id="PTHR48081:SF8">
    <property type="entry name" value="ALPHA_BETA HYDROLASE FOLD-3 DOMAIN-CONTAINING PROTEIN-RELATED"/>
    <property type="match status" value="1"/>
</dbReference>
<sequence length="299" mass="31796">MREAFGELGPGTDVREQRRVAARSSGVPRPLASVTDRAIPGAAAGTTVRVRVYRSADTPGSRAPTLLFFHGGGWVLCDLDTHDGLCRELAHLTGALVVSVDYRRAPEHPAPAAVQDAYAALRWAAERIRDEEGGDPGRIAVAGDSAGGALATAACLLAARRGGTLPVAQLLVYPALDPRLATGSMRTYGDPGGYFLTTSDMRWYWGHYLAGAAPTPCTAPSLATDEELRAMPPAYVLTAGCDPLRDEGLAYADRLPCARQRTAPGVFHGFLAFFGLLPEAREALDEAAAWLRERLASRT</sequence>
<dbReference type="PANTHER" id="PTHR48081">
    <property type="entry name" value="AB HYDROLASE SUPERFAMILY PROTEIN C4A8.06C"/>
    <property type="match status" value="1"/>
</dbReference>
<protein>
    <submittedName>
        <fullName evidence="6">Alpha/beta hydrolase</fullName>
    </submittedName>
</protein>
<gene>
    <name evidence="6" type="ORF">DTL70_22975</name>
</gene>
<evidence type="ECO:0000313" key="7">
    <source>
        <dbReference type="Proteomes" id="UP000252914"/>
    </source>
</evidence>